<evidence type="ECO:0000256" key="6">
    <source>
        <dbReference type="ARBA" id="ARBA00022692"/>
    </source>
</evidence>
<dbReference type="GO" id="GO:0016757">
    <property type="term" value="F:glycosyltransferase activity"/>
    <property type="evidence" value="ECO:0007669"/>
    <property type="project" value="UniProtKB-KW"/>
</dbReference>
<dbReference type="AlphaFoldDB" id="A0A917RHZ6"/>
<feature type="compositionally biased region" description="Polar residues" evidence="9">
    <location>
        <begin position="357"/>
        <end position="374"/>
    </location>
</feature>
<organism evidence="10 11">
    <name type="scientific">Sphaerisporangium melleum</name>
    <dbReference type="NCBI Taxonomy" id="321316"/>
    <lineage>
        <taxon>Bacteria</taxon>
        <taxon>Bacillati</taxon>
        <taxon>Actinomycetota</taxon>
        <taxon>Actinomycetes</taxon>
        <taxon>Streptosporangiales</taxon>
        <taxon>Streptosporangiaceae</taxon>
        <taxon>Sphaerisporangium</taxon>
    </lineage>
</organism>
<name>A0A917RHZ6_9ACTN</name>
<proteinExistence type="predicted"/>
<comment type="subcellular location">
    <subcellularLocation>
        <location evidence="1">Membrane</location>
        <topology evidence="1">Multi-pass membrane protein</topology>
    </subcellularLocation>
</comment>
<sequence length="381" mass="41363">MSDLDYVLPLRWADDGGRLGELTAYLRQIAPLARVVVVDGSPPEVFARHAEAWRDVVDVHVPPGPGPKFLNGKVDGIVTGLRLARAEHVVIADDDVRYDAHALARVAALLDEADLVRPQNHFRPMPWHARWDTARTLLNRAFGADHPGTFGVRRSTFQAMGGYDGDVLFENLELIRTVRAHGGRELRPPDLFVARLPPGVDRFRAQRVWQAYDDLAQPVRMAVFLAVLPAIGLALARGRPGAVAAGAVLVVLLAEAGRRRGGGRRVYPFTSVLLAPGWVLERAVCSWLALAARLTGRGIPYWGRRIHVAGHSLRHLRRRAAARSQMGAVSPAAGSRPGPLRGRGESAAPCASRHRTVSPTNDRTGTAPRSSGQDRSAGRPG</sequence>
<gene>
    <name evidence="10" type="ORF">GCM10007964_56990</name>
</gene>
<dbReference type="InterPro" id="IPR025993">
    <property type="entry name" value="Ceramide_glucosylTrfase"/>
</dbReference>
<evidence type="ECO:0000256" key="7">
    <source>
        <dbReference type="ARBA" id="ARBA00022989"/>
    </source>
</evidence>
<evidence type="ECO:0000256" key="4">
    <source>
        <dbReference type="ARBA" id="ARBA00022676"/>
    </source>
</evidence>
<comment type="pathway">
    <text evidence="2">Lipid metabolism; sphingolipid metabolism.</text>
</comment>
<keyword evidence="7" id="KW-1133">Transmembrane helix</keyword>
<protein>
    <submittedName>
        <fullName evidence="10">Uncharacterized protein</fullName>
    </submittedName>
</protein>
<dbReference type="InterPro" id="IPR029044">
    <property type="entry name" value="Nucleotide-diphossugar_trans"/>
</dbReference>
<keyword evidence="6" id="KW-0812">Transmembrane</keyword>
<evidence type="ECO:0000256" key="3">
    <source>
        <dbReference type="ARBA" id="ARBA00004991"/>
    </source>
</evidence>
<evidence type="ECO:0000313" key="10">
    <source>
        <dbReference type="EMBL" id="GGL07338.1"/>
    </source>
</evidence>
<keyword evidence="4" id="KW-0328">Glycosyltransferase</keyword>
<keyword evidence="8" id="KW-0472">Membrane</keyword>
<dbReference type="GO" id="GO:0016020">
    <property type="term" value="C:membrane"/>
    <property type="evidence" value="ECO:0007669"/>
    <property type="project" value="UniProtKB-SubCell"/>
</dbReference>
<reference evidence="10" key="2">
    <citation type="submission" date="2020-09" db="EMBL/GenBank/DDBJ databases">
        <authorList>
            <person name="Sun Q."/>
            <person name="Ohkuma M."/>
        </authorList>
    </citation>
    <scope>NUCLEOTIDE SEQUENCE</scope>
    <source>
        <strain evidence="10">JCM 13064</strain>
    </source>
</reference>
<evidence type="ECO:0000256" key="8">
    <source>
        <dbReference type="ARBA" id="ARBA00023136"/>
    </source>
</evidence>
<comment type="pathway">
    <text evidence="3">Sphingolipid metabolism.</text>
</comment>
<comment type="caution">
    <text evidence="10">The sequence shown here is derived from an EMBL/GenBank/DDBJ whole genome shotgun (WGS) entry which is preliminary data.</text>
</comment>
<evidence type="ECO:0000256" key="9">
    <source>
        <dbReference type="SAM" id="MobiDB-lite"/>
    </source>
</evidence>
<dbReference type="Proteomes" id="UP000645217">
    <property type="component" value="Unassembled WGS sequence"/>
</dbReference>
<evidence type="ECO:0000256" key="5">
    <source>
        <dbReference type="ARBA" id="ARBA00022679"/>
    </source>
</evidence>
<keyword evidence="5" id="KW-0808">Transferase</keyword>
<accession>A0A917RHZ6</accession>
<feature type="region of interest" description="Disordered" evidence="9">
    <location>
        <begin position="320"/>
        <end position="381"/>
    </location>
</feature>
<dbReference type="EMBL" id="BMNT01000036">
    <property type="protein sequence ID" value="GGL07338.1"/>
    <property type="molecule type" value="Genomic_DNA"/>
</dbReference>
<dbReference type="Pfam" id="PF13506">
    <property type="entry name" value="Glyco_transf_21"/>
    <property type="match status" value="1"/>
</dbReference>
<reference evidence="10" key="1">
    <citation type="journal article" date="2014" name="Int. J. Syst. Evol. Microbiol.">
        <title>Complete genome sequence of Corynebacterium casei LMG S-19264T (=DSM 44701T), isolated from a smear-ripened cheese.</title>
        <authorList>
            <consortium name="US DOE Joint Genome Institute (JGI-PGF)"/>
            <person name="Walter F."/>
            <person name="Albersmeier A."/>
            <person name="Kalinowski J."/>
            <person name="Ruckert C."/>
        </authorList>
    </citation>
    <scope>NUCLEOTIDE SEQUENCE</scope>
    <source>
        <strain evidence="10">JCM 13064</strain>
    </source>
</reference>
<evidence type="ECO:0000256" key="2">
    <source>
        <dbReference type="ARBA" id="ARBA00004760"/>
    </source>
</evidence>
<evidence type="ECO:0000256" key="1">
    <source>
        <dbReference type="ARBA" id="ARBA00004141"/>
    </source>
</evidence>
<keyword evidence="11" id="KW-1185">Reference proteome</keyword>
<dbReference type="Gene3D" id="3.90.550.10">
    <property type="entry name" value="Spore Coat Polysaccharide Biosynthesis Protein SpsA, Chain A"/>
    <property type="match status" value="1"/>
</dbReference>
<evidence type="ECO:0000313" key="11">
    <source>
        <dbReference type="Proteomes" id="UP000645217"/>
    </source>
</evidence>
<dbReference type="SUPFAM" id="SSF53448">
    <property type="entry name" value="Nucleotide-diphospho-sugar transferases"/>
    <property type="match status" value="1"/>
</dbReference>